<dbReference type="AlphaFoldDB" id="A0A7C9EZ90"/>
<sequence length="104" mass="12179">MDLIYPYIAFPCYQCSLKCCAKMGLVPSFLGKGLPMKRIMDSAMEQLFHKLVHKEIVNFEEFHMEILDMFSTLNAALPGKHYDMPSHKEVEPWQQRKRERACPN</sequence>
<dbReference type="PANTHER" id="PTHR37754:SF1">
    <property type="entry name" value="CALCIUM ION-BINDING PROTEIN"/>
    <property type="match status" value="1"/>
</dbReference>
<evidence type="ECO:0000313" key="2">
    <source>
        <dbReference type="EMBL" id="MBA4674987.1"/>
    </source>
</evidence>
<proteinExistence type="predicted"/>
<feature type="compositionally biased region" description="Basic and acidic residues" evidence="1">
    <location>
        <begin position="85"/>
        <end position="96"/>
    </location>
</feature>
<dbReference type="PANTHER" id="PTHR37754">
    <property type="entry name" value="CALCIUM ION-BINDING PROTEIN"/>
    <property type="match status" value="1"/>
</dbReference>
<dbReference type="EMBL" id="GISG01265495">
    <property type="protein sequence ID" value="MBA4674987.1"/>
    <property type="molecule type" value="Transcribed_RNA"/>
</dbReference>
<organism evidence="2">
    <name type="scientific">Opuntia streptacantha</name>
    <name type="common">Prickly pear cactus</name>
    <name type="synonym">Opuntia cardona</name>
    <dbReference type="NCBI Taxonomy" id="393608"/>
    <lineage>
        <taxon>Eukaryota</taxon>
        <taxon>Viridiplantae</taxon>
        <taxon>Streptophyta</taxon>
        <taxon>Embryophyta</taxon>
        <taxon>Tracheophyta</taxon>
        <taxon>Spermatophyta</taxon>
        <taxon>Magnoliopsida</taxon>
        <taxon>eudicotyledons</taxon>
        <taxon>Gunneridae</taxon>
        <taxon>Pentapetalae</taxon>
        <taxon>Caryophyllales</taxon>
        <taxon>Cactineae</taxon>
        <taxon>Cactaceae</taxon>
        <taxon>Opuntioideae</taxon>
        <taxon>Opuntia</taxon>
    </lineage>
</organism>
<reference evidence="2" key="2">
    <citation type="submission" date="2020-07" db="EMBL/GenBank/DDBJ databases">
        <authorList>
            <person name="Vera ALvarez R."/>
            <person name="Arias-Moreno D.M."/>
            <person name="Jimenez-Jacinto V."/>
            <person name="Jimenez-Bremont J.F."/>
            <person name="Swaminathan K."/>
            <person name="Moose S.P."/>
            <person name="Guerrero-Gonzalez M.L."/>
            <person name="Marino-Ramirez L."/>
            <person name="Landsman D."/>
            <person name="Rodriguez-Kessler M."/>
            <person name="Delgado-Sanchez P."/>
        </authorList>
    </citation>
    <scope>NUCLEOTIDE SEQUENCE</scope>
    <source>
        <tissue evidence="2">Cladode</tissue>
    </source>
</reference>
<protein>
    <submittedName>
        <fullName evidence="2">Uncharacterized protein</fullName>
    </submittedName>
</protein>
<reference evidence="2" key="1">
    <citation type="journal article" date="2013" name="J. Plant Res.">
        <title>Effect of fungi and light on seed germination of three Opuntia species from semiarid lands of central Mexico.</title>
        <authorList>
            <person name="Delgado-Sanchez P."/>
            <person name="Jimenez-Bremont J.F."/>
            <person name="Guerrero-Gonzalez Mde L."/>
            <person name="Flores J."/>
        </authorList>
    </citation>
    <scope>NUCLEOTIDE SEQUENCE</scope>
    <source>
        <tissue evidence="2">Cladode</tissue>
    </source>
</reference>
<accession>A0A7C9EZ90</accession>
<name>A0A7C9EZ90_OPUST</name>
<feature type="region of interest" description="Disordered" evidence="1">
    <location>
        <begin position="85"/>
        <end position="104"/>
    </location>
</feature>
<evidence type="ECO:0000256" key="1">
    <source>
        <dbReference type="SAM" id="MobiDB-lite"/>
    </source>
</evidence>